<evidence type="ECO:0000256" key="2">
    <source>
        <dbReference type="ARBA" id="ARBA00022734"/>
    </source>
</evidence>
<keyword evidence="7" id="KW-1185">Reference proteome</keyword>
<feature type="domain" description="Legume lectin" evidence="5">
    <location>
        <begin position="193"/>
        <end position="285"/>
    </location>
</feature>
<feature type="transmembrane region" description="Helical" evidence="3">
    <location>
        <begin position="323"/>
        <end position="348"/>
    </location>
</feature>
<dbReference type="InterPro" id="IPR013320">
    <property type="entry name" value="ConA-like_dom_sf"/>
</dbReference>
<name>A0AAV8F2V3_9POAL</name>
<dbReference type="InterPro" id="IPR001220">
    <property type="entry name" value="Legume_lectin_dom"/>
</dbReference>
<dbReference type="SUPFAM" id="SSF49899">
    <property type="entry name" value="Concanavalin A-like lectins/glucanases"/>
    <property type="match status" value="1"/>
</dbReference>
<evidence type="ECO:0000313" key="7">
    <source>
        <dbReference type="Proteomes" id="UP001140206"/>
    </source>
</evidence>
<feature type="chain" id="PRO_5043832480" evidence="4">
    <location>
        <begin position="22"/>
        <end position="389"/>
    </location>
</feature>
<dbReference type="PANTHER" id="PTHR32401:SF16">
    <property type="entry name" value="CONCANAVALIN A-LIKE LECTIN FAMILY PROTEIN"/>
    <property type="match status" value="1"/>
</dbReference>
<dbReference type="GO" id="GO:0016301">
    <property type="term" value="F:kinase activity"/>
    <property type="evidence" value="ECO:0007669"/>
    <property type="project" value="UniProtKB-KW"/>
</dbReference>
<dbReference type="InterPro" id="IPR050258">
    <property type="entry name" value="Leguminous_Lectin"/>
</dbReference>
<evidence type="ECO:0000259" key="5">
    <source>
        <dbReference type="Pfam" id="PF00139"/>
    </source>
</evidence>
<dbReference type="Pfam" id="PF00139">
    <property type="entry name" value="Lectin_legB"/>
    <property type="match status" value="1"/>
</dbReference>
<dbReference type="PANTHER" id="PTHR32401">
    <property type="entry name" value="CONCANAVALIN A-LIKE LECTIN FAMILY PROTEIN"/>
    <property type="match status" value="1"/>
</dbReference>
<evidence type="ECO:0000313" key="6">
    <source>
        <dbReference type="EMBL" id="KAJ4786715.1"/>
    </source>
</evidence>
<gene>
    <name evidence="6" type="ORF">LUZ62_037961</name>
</gene>
<dbReference type="EMBL" id="JAMFTS010000002">
    <property type="protein sequence ID" value="KAJ4786715.1"/>
    <property type="molecule type" value="Genomic_DNA"/>
</dbReference>
<dbReference type="GO" id="GO:0030246">
    <property type="term" value="F:carbohydrate binding"/>
    <property type="evidence" value="ECO:0007669"/>
    <property type="project" value="UniProtKB-KW"/>
</dbReference>
<sequence>MANNKPFHLLIVIQLIQLILNILTFQTSSSAAAAAAAAAGTVDASTSSSFSFSFETFNNVTDDERQLLLLRGAHITKSSLTLLLPFALALLPEPILFLPRSHPAFSTYFSFSLSLSPSSINAATDFTFFLTLSTLRMDRFLNALDGPPPSVISVSFIASTSHHHTLPQLNNNTQLTNRLEIRVGGFIVPLQIKTHRKDLTFRNGDKLHSWIDYDATLNQLDLRLGTSRAARPEIPTMSYPMDLSNALWREKMVVGFTFTDLNTTQQLPINSLHNCTLYRWSFTARYGAPYLMHSEPLDPSRFSARPANKNPSARVMRQISRPWAVVLALIFAAACGAMVTFFALFLWFSVCAHRPVAPVEYPVHPAEVIYEKIVLVGLKDVPNSSSVSK</sequence>
<dbReference type="Proteomes" id="UP001140206">
    <property type="component" value="Chromosome 2"/>
</dbReference>
<dbReference type="AlphaFoldDB" id="A0AAV8F2V3"/>
<keyword evidence="2" id="KW-0430">Lectin</keyword>
<organism evidence="6 7">
    <name type="scientific">Rhynchospora pubera</name>
    <dbReference type="NCBI Taxonomy" id="906938"/>
    <lineage>
        <taxon>Eukaryota</taxon>
        <taxon>Viridiplantae</taxon>
        <taxon>Streptophyta</taxon>
        <taxon>Embryophyta</taxon>
        <taxon>Tracheophyta</taxon>
        <taxon>Spermatophyta</taxon>
        <taxon>Magnoliopsida</taxon>
        <taxon>Liliopsida</taxon>
        <taxon>Poales</taxon>
        <taxon>Cyperaceae</taxon>
        <taxon>Cyperoideae</taxon>
        <taxon>Rhynchosporeae</taxon>
        <taxon>Rhynchospora</taxon>
    </lineage>
</organism>
<proteinExistence type="inferred from homology"/>
<protein>
    <submittedName>
        <fullName evidence="6">Lectin protein kinase family protein</fullName>
    </submittedName>
</protein>
<keyword evidence="6" id="KW-0418">Kinase</keyword>
<feature type="signal peptide" evidence="4">
    <location>
        <begin position="1"/>
        <end position="21"/>
    </location>
</feature>
<comment type="similarity">
    <text evidence="1">Belongs to the leguminous lectin family.</text>
</comment>
<evidence type="ECO:0000256" key="3">
    <source>
        <dbReference type="SAM" id="Phobius"/>
    </source>
</evidence>
<dbReference type="Gene3D" id="2.60.120.200">
    <property type="match status" value="1"/>
</dbReference>
<keyword evidence="3" id="KW-0472">Membrane</keyword>
<evidence type="ECO:0000256" key="4">
    <source>
        <dbReference type="SAM" id="SignalP"/>
    </source>
</evidence>
<accession>A0AAV8F2V3</accession>
<keyword evidence="3" id="KW-0812">Transmembrane</keyword>
<evidence type="ECO:0000256" key="1">
    <source>
        <dbReference type="ARBA" id="ARBA00007606"/>
    </source>
</evidence>
<keyword evidence="4" id="KW-0732">Signal</keyword>
<keyword evidence="3" id="KW-1133">Transmembrane helix</keyword>
<reference evidence="6" key="1">
    <citation type="submission" date="2022-08" db="EMBL/GenBank/DDBJ databases">
        <authorList>
            <person name="Marques A."/>
        </authorList>
    </citation>
    <scope>NUCLEOTIDE SEQUENCE</scope>
    <source>
        <strain evidence="6">RhyPub2mFocal</strain>
        <tissue evidence="6">Leaves</tissue>
    </source>
</reference>
<keyword evidence="6" id="KW-0808">Transferase</keyword>
<comment type="caution">
    <text evidence="6">The sequence shown here is derived from an EMBL/GenBank/DDBJ whole genome shotgun (WGS) entry which is preliminary data.</text>
</comment>